<keyword evidence="3" id="KW-1185">Reference proteome</keyword>
<sequence>MEHLTSATQGPQDGIDALELNMQELEAMEAPGFWTGFTAGAAISGAAIASAAIAT</sequence>
<proteinExistence type="predicted"/>
<name>A0ABW6RCB6_9ACTN</name>
<protein>
    <submittedName>
        <fullName evidence="2">Daptide-type RiPP</fullName>
    </submittedName>
</protein>
<keyword evidence="1" id="KW-0472">Membrane</keyword>
<dbReference type="NCBIfam" id="NF041808">
    <property type="entry name" value="daptide_123"/>
    <property type="match status" value="1"/>
</dbReference>
<organism evidence="2 3">
    <name type="scientific">Streptomyces flavidovirens</name>
    <dbReference type="NCBI Taxonomy" id="67298"/>
    <lineage>
        <taxon>Bacteria</taxon>
        <taxon>Bacillati</taxon>
        <taxon>Actinomycetota</taxon>
        <taxon>Actinomycetes</taxon>
        <taxon>Kitasatosporales</taxon>
        <taxon>Streptomycetaceae</taxon>
        <taxon>Streptomyces</taxon>
    </lineage>
</organism>
<reference evidence="2 3" key="1">
    <citation type="submission" date="2024-10" db="EMBL/GenBank/DDBJ databases">
        <title>The Natural Products Discovery Center: Release of the First 8490 Sequenced Strains for Exploring Actinobacteria Biosynthetic Diversity.</title>
        <authorList>
            <person name="Kalkreuter E."/>
            <person name="Kautsar S.A."/>
            <person name="Yang D."/>
            <person name="Bader C.D."/>
            <person name="Teijaro C.N."/>
            <person name="Fluegel L."/>
            <person name="Davis C.M."/>
            <person name="Simpson J.R."/>
            <person name="Lauterbach L."/>
            <person name="Steele A.D."/>
            <person name="Gui C."/>
            <person name="Meng S."/>
            <person name="Li G."/>
            <person name="Viehrig K."/>
            <person name="Ye F."/>
            <person name="Su P."/>
            <person name="Kiefer A.F."/>
            <person name="Nichols A."/>
            <person name="Cepeda A.J."/>
            <person name="Yan W."/>
            <person name="Fan B."/>
            <person name="Jiang Y."/>
            <person name="Adhikari A."/>
            <person name="Zheng C.-J."/>
            <person name="Schuster L."/>
            <person name="Cowan T.M."/>
            <person name="Smanski M.J."/>
            <person name="Chevrette M.G."/>
            <person name="De Carvalho L.P.S."/>
            <person name="Shen B."/>
        </authorList>
    </citation>
    <scope>NUCLEOTIDE SEQUENCE [LARGE SCALE GENOMIC DNA]</scope>
    <source>
        <strain evidence="2 3">NPDC003029</strain>
    </source>
</reference>
<gene>
    <name evidence="2" type="ORF">ACFYWW_10485</name>
</gene>
<comment type="caution">
    <text evidence="2">The sequence shown here is derived from an EMBL/GenBank/DDBJ whole genome shotgun (WGS) entry which is preliminary data.</text>
</comment>
<keyword evidence="1" id="KW-1133">Transmembrane helix</keyword>
<accession>A0ABW6RCB6</accession>
<keyword evidence="1" id="KW-0812">Transmembrane</keyword>
<evidence type="ECO:0000313" key="3">
    <source>
        <dbReference type="Proteomes" id="UP001601976"/>
    </source>
</evidence>
<evidence type="ECO:0000313" key="2">
    <source>
        <dbReference type="EMBL" id="MFF3339143.1"/>
    </source>
</evidence>
<feature type="transmembrane region" description="Helical" evidence="1">
    <location>
        <begin position="32"/>
        <end position="54"/>
    </location>
</feature>
<evidence type="ECO:0000256" key="1">
    <source>
        <dbReference type="SAM" id="Phobius"/>
    </source>
</evidence>
<dbReference type="Proteomes" id="UP001601976">
    <property type="component" value="Unassembled WGS sequence"/>
</dbReference>
<dbReference type="RefSeq" id="WP_355711686.1">
    <property type="nucleotide sequence ID" value="NZ_JBEXNP010000001.1"/>
</dbReference>
<dbReference type="EMBL" id="JBIAPK010000003">
    <property type="protein sequence ID" value="MFF3339143.1"/>
    <property type="molecule type" value="Genomic_DNA"/>
</dbReference>